<dbReference type="EMBL" id="FZOU01000020">
    <property type="protein sequence ID" value="SNT44680.1"/>
    <property type="molecule type" value="Genomic_DNA"/>
</dbReference>
<evidence type="ECO:0000313" key="1">
    <source>
        <dbReference type="EMBL" id="SNT44680.1"/>
    </source>
</evidence>
<dbReference type="AlphaFoldDB" id="A0A239MQC0"/>
<name>A0A239MQC0_9BACT</name>
<dbReference type="RefSeq" id="WP_089410541.1">
    <property type="nucleotide sequence ID" value="NZ_FZOU01000020.1"/>
</dbReference>
<dbReference type="InterPro" id="IPR006881">
    <property type="entry name" value="RepA_C"/>
</dbReference>
<proteinExistence type="predicted"/>
<evidence type="ECO:0000313" key="2">
    <source>
        <dbReference type="Proteomes" id="UP000198356"/>
    </source>
</evidence>
<dbReference type="Pfam" id="PF04796">
    <property type="entry name" value="RepA_C"/>
    <property type="match status" value="1"/>
</dbReference>
<protein>
    <submittedName>
        <fullName evidence="1">RepA protein</fullName>
    </submittedName>
</protein>
<gene>
    <name evidence="1" type="ORF">SAMN05421770_1207</name>
</gene>
<accession>A0A239MQC0</accession>
<reference evidence="1 2" key="1">
    <citation type="submission" date="2017-06" db="EMBL/GenBank/DDBJ databases">
        <authorList>
            <person name="Kim H.J."/>
            <person name="Triplett B.A."/>
        </authorList>
    </citation>
    <scope>NUCLEOTIDE SEQUENCE [LARGE SCALE GENOMIC DNA]</scope>
    <source>
        <strain evidence="1 2">DSM 18704</strain>
    </source>
</reference>
<keyword evidence="2" id="KW-1185">Reference proteome</keyword>
<organism evidence="1 2">
    <name type="scientific">Granulicella rosea</name>
    <dbReference type="NCBI Taxonomy" id="474952"/>
    <lineage>
        <taxon>Bacteria</taxon>
        <taxon>Pseudomonadati</taxon>
        <taxon>Acidobacteriota</taxon>
        <taxon>Terriglobia</taxon>
        <taxon>Terriglobales</taxon>
        <taxon>Acidobacteriaceae</taxon>
        <taxon>Granulicella</taxon>
    </lineage>
</organism>
<sequence>MPRKIKEDALKGSYADKLIDAAVDIRMSPEAVERSYMARQLVQCTLPHSDPGDVSVWARTNGHLTLAIRPYVDLKTRKPLYPYGSIPRLLLFWLVTEATQKKSRRIRLGNSLDSFMREIGLNPRTGGGKRGDAARLHSQMERLFRAIVTFEDKREWSKSYVDMQIAPRGTLWWDPARSQQDNLWESWVELGEDFYAAITAAPVPVDMRALRALKRSPLALDLYAWLAHTAFSANKKREPRIVPWEGLHGQMGAEYAELRQFRAKVLLALKKIQLVYPALKLETTTSALIVHPSPTAIAAKS</sequence>
<dbReference type="OrthoDB" id="106944at2"/>
<dbReference type="Proteomes" id="UP000198356">
    <property type="component" value="Unassembled WGS sequence"/>
</dbReference>